<feature type="domain" description="EAL" evidence="2">
    <location>
        <begin position="478"/>
        <end position="732"/>
    </location>
</feature>
<dbReference type="PROSITE" id="PS50883">
    <property type="entry name" value="EAL"/>
    <property type="match status" value="1"/>
</dbReference>
<dbReference type="InterPro" id="IPR035919">
    <property type="entry name" value="EAL_sf"/>
</dbReference>
<dbReference type="PROSITE" id="PS50887">
    <property type="entry name" value="GGDEF"/>
    <property type="match status" value="1"/>
</dbReference>
<dbReference type="SUPFAM" id="SSF55073">
    <property type="entry name" value="Nucleotide cyclase"/>
    <property type="match status" value="1"/>
</dbReference>
<keyword evidence="1" id="KW-0812">Transmembrane</keyword>
<dbReference type="SMART" id="SM00267">
    <property type="entry name" value="GGDEF"/>
    <property type="match status" value="1"/>
</dbReference>
<feature type="domain" description="GGDEF" evidence="3">
    <location>
        <begin position="335"/>
        <end position="469"/>
    </location>
</feature>
<evidence type="ECO:0000259" key="3">
    <source>
        <dbReference type="PROSITE" id="PS50887"/>
    </source>
</evidence>
<comment type="caution">
    <text evidence="4">The sequence shown here is derived from an EMBL/GenBank/DDBJ whole genome shotgun (WGS) entry which is preliminary data.</text>
</comment>
<dbReference type="InterPro" id="IPR052155">
    <property type="entry name" value="Biofilm_reg_signaling"/>
</dbReference>
<proteinExistence type="predicted"/>
<dbReference type="InterPro" id="IPR043128">
    <property type="entry name" value="Rev_trsase/Diguanyl_cyclase"/>
</dbReference>
<protein>
    <submittedName>
        <fullName evidence="4">Uncharacterized protein</fullName>
    </submittedName>
</protein>
<sequence>MQQWLAKMFSFNVRLILTILVFIVFVFSFFVYVDAERDIDNANNIRLHSFLLADELRQSSDDLTRMVRTYAVTGETRYRQHFDEILAIRNGDAPRPEDYHFIYWDLVDASNQRPRPFAKSHALLARMREAGFTEHELSQLTLAKEASDALAKIEQQAMALVATGDPTLSKQALAMLYDDAYHQAKAGIMQPIDDIFALMSSRTDNAVNQALQQAQFLRWVFVALGITLVLLLWHLKQRELAILGVPVSQLYGLITALGRGDFTTDIAVAAGKEGTVLGWLSQMRQQLFQLEHTRQLSQERLAHLAHYDALTGLPNRLLLTERLQEAIQDAKQSKQKLALAFLDLDGFKMVNDRFGHEFGDQVLKALSLHLATLLPPQSVIARISGDEFVFLLQPLANLQDCQPCLERILHSLADPLVVQGNTLQLSASIGVSFYPQEQDIASEQLLRQADQAMYAAKQAGKNRYALFDAAAEQHTRGQLKQVDDIRLALARNEFVLFYQPKVNLMTYDCVGVEALIRWQHPTKGLLAPAAFLPAIEHHELGITLGQWVITEAFRQYELWQQLGFNMAISVNIAANHLQQSDFAMQLQEICRQFPNVPPSMLELEILETSALQDITGVLNTMEACAAMGVTFSLDDFGTGYSSLFYLKRLPISTLKLDQSFVRDILTDADDLAILQGVSRLADAFALSTIAEGVETTEHINKLLEIGYLYGQGYGIARPMPAAQFAVWFSTLSQRFIKG</sequence>
<evidence type="ECO:0000313" key="4">
    <source>
        <dbReference type="EMBL" id="GGW51938.1"/>
    </source>
</evidence>
<name>A0ABQ2WHT0_9ALTE</name>
<dbReference type="PANTHER" id="PTHR44757:SF2">
    <property type="entry name" value="BIOFILM ARCHITECTURE MAINTENANCE PROTEIN MBAA"/>
    <property type="match status" value="1"/>
</dbReference>
<dbReference type="CDD" id="cd01948">
    <property type="entry name" value="EAL"/>
    <property type="match status" value="1"/>
</dbReference>
<dbReference type="Proteomes" id="UP000634667">
    <property type="component" value="Unassembled WGS sequence"/>
</dbReference>
<reference evidence="5" key="1">
    <citation type="journal article" date="2019" name="Int. J. Syst. Evol. Microbiol.">
        <title>The Global Catalogue of Microorganisms (GCM) 10K type strain sequencing project: providing services to taxonomists for standard genome sequencing and annotation.</title>
        <authorList>
            <consortium name="The Broad Institute Genomics Platform"/>
            <consortium name="The Broad Institute Genome Sequencing Center for Infectious Disease"/>
            <person name="Wu L."/>
            <person name="Ma J."/>
        </authorList>
    </citation>
    <scope>NUCLEOTIDE SEQUENCE [LARGE SCALE GENOMIC DNA]</scope>
    <source>
        <strain evidence="5">KCTC 23723</strain>
    </source>
</reference>
<dbReference type="InterPro" id="IPR000160">
    <property type="entry name" value="GGDEF_dom"/>
</dbReference>
<dbReference type="Pfam" id="PF00990">
    <property type="entry name" value="GGDEF"/>
    <property type="match status" value="1"/>
</dbReference>
<dbReference type="CDD" id="cd01949">
    <property type="entry name" value="GGDEF"/>
    <property type="match status" value="1"/>
</dbReference>
<dbReference type="Gene3D" id="3.30.70.270">
    <property type="match status" value="1"/>
</dbReference>
<keyword evidence="1" id="KW-1133">Transmembrane helix</keyword>
<dbReference type="InterPro" id="IPR001633">
    <property type="entry name" value="EAL_dom"/>
</dbReference>
<dbReference type="NCBIfam" id="TIGR00254">
    <property type="entry name" value="GGDEF"/>
    <property type="match status" value="1"/>
</dbReference>
<gene>
    <name evidence="4" type="ORF">GCM10008111_04810</name>
</gene>
<dbReference type="EMBL" id="BMYR01000002">
    <property type="protein sequence ID" value="GGW51938.1"/>
    <property type="molecule type" value="Genomic_DNA"/>
</dbReference>
<dbReference type="PANTHER" id="PTHR44757">
    <property type="entry name" value="DIGUANYLATE CYCLASE DGCP"/>
    <property type="match status" value="1"/>
</dbReference>
<evidence type="ECO:0000313" key="5">
    <source>
        <dbReference type="Proteomes" id="UP000634667"/>
    </source>
</evidence>
<evidence type="ECO:0000259" key="2">
    <source>
        <dbReference type="PROSITE" id="PS50883"/>
    </source>
</evidence>
<organism evidence="4 5">
    <name type="scientific">Alishewanella tabrizica</name>
    <dbReference type="NCBI Taxonomy" id="671278"/>
    <lineage>
        <taxon>Bacteria</taxon>
        <taxon>Pseudomonadati</taxon>
        <taxon>Pseudomonadota</taxon>
        <taxon>Gammaproteobacteria</taxon>
        <taxon>Alteromonadales</taxon>
        <taxon>Alteromonadaceae</taxon>
        <taxon>Alishewanella</taxon>
    </lineage>
</organism>
<keyword evidence="5" id="KW-1185">Reference proteome</keyword>
<dbReference type="InterPro" id="IPR029787">
    <property type="entry name" value="Nucleotide_cyclase"/>
</dbReference>
<feature type="transmembrane region" description="Helical" evidence="1">
    <location>
        <begin position="12"/>
        <end position="33"/>
    </location>
</feature>
<dbReference type="RefSeq" id="WP_189480141.1">
    <property type="nucleotide sequence ID" value="NZ_BMYR01000002.1"/>
</dbReference>
<keyword evidence="1" id="KW-0472">Membrane</keyword>
<dbReference type="SUPFAM" id="SSF141868">
    <property type="entry name" value="EAL domain-like"/>
    <property type="match status" value="1"/>
</dbReference>
<dbReference type="SMART" id="SM00052">
    <property type="entry name" value="EAL"/>
    <property type="match status" value="1"/>
</dbReference>
<evidence type="ECO:0000256" key="1">
    <source>
        <dbReference type="SAM" id="Phobius"/>
    </source>
</evidence>
<feature type="transmembrane region" description="Helical" evidence="1">
    <location>
        <begin position="216"/>
        <end position="233"/>
    </location>
</feature>
<accession>A0ABQ2WHT0</accession>
<dbReference type="Pfam" id="PF00563">
    <property type="entry name" value="EAL"/>
    <property type="match status" value="1"/>
</dbReference>
<dbReference type="Gene3D" id="3.20.20.450">
    <property type="entry name" value="EAL domain"/>
    <property type="match status" value="1"/>
</dbReference>